<dbReference type="GO" id="GO:0000160">
    <property type="term" value="P:phosphorelay signal transduction system"/>
    <property type="evidence" value="ECO:0007669"/>
    <property type="project" value="InterPro"/>
</dbReference>
<dbReference type="CDD" id="cd00156">
    <property type="entry name" value="REC"/>
    <property type="match status" value="1"/>
</dbReference>
<accession>A0A934N7Q2</accession>
<evidence type="ECO:0000259" key="3">
    <source>
        <dbReference type="PROSITE" id="PS50110"/>
    </source>
</evidence>
<dbReference type="Gene3D" id="3.40.50.2300">
    <property type="match status" value="1"/>
</dbReference>
<organism evidence="4 5">
    <name type="scientific">Candidatus Nephthysia bennettiae</name>
    <dbReference type="NCBI Taxonomy" id="3127016"/>
    <lineage>
        <taxon>Bacteria</taxon>
        <taxon>Bacillati</taxon>
        <taxon>Candidatus Dormiibacterota</taxon>
        <taxon>Candidatus Dormibacteria</taxon>
        <taxon>Candidatus Dormibacterales</taxon>
        <taxon>Candidatus Dormibacteraceae</taxon>
        <taxon>Candidatus Nephthysia</taxon>
    </lineage>
</organism>
<dbReference type="InterPro" id="IPR001789">
    <property type="entry name" value="Sig_transdc_resp-reg_receiver"/>
</dbReference>
<dbReference type="PANTHER" id="PTHR44591:SF3">
    <property type="entry name" value="RESPONSE REGULATORY DOMAIN-CONTAINING PROTEIN"/>
    <property type="match status" value="1"/>
</dbReference>
<reference evidence="4" key="1">
    <citation type="submission" date="2020-10" db="EMBL/GenBank/DDBJ databases">
        <title>Ca. Dormibacterota MAGs.</title>
        <authorList>
            <person name="Montgomery K."/>
        </authorList>
    </citation>
    <scope>NUCLEOTIDE SEQUENCE [LARGE SCALE GENOMIC DNA]</scope>
    <source>
        <strain evidence="4">SC8812_S17_10</strain>
    </source>
</reference>
<evidence type="ECO:0000313" key="4">
    <source>
        <dbReference type="EMBL" id="MBJ7597183.1"/>
    </source>
</evidence>
<dbReference type="EMBL" id="JAEKNR010000040">
    <property type="protein sequence ID" value="MBJ7597183.1"/>
    <property type="molecule type" value="Genomic_DNA"/>
</dbReference>
<evidence type="ECO:0000256" key="1">
    <source>
        <dbReference type="ARBA" id="ARBA00022553"/>
    </source>
</evidence>
<dbReference type="Pfam" id="PF00072">
    <property type="entry name" value="Response_reg"/>
    <property type="match status" value="1"/>
</dbReference>
<dbReference type="SMART" id="SM00448">
    <property type="entry name" value="REC"/>
    <property type="match status" value="1"/>
</dbReference>
<sequence length="134" mass="14835">MEDDRGIAGLYRQRLELEGYDVTVAVDGESALSAAFASLPRLVVLDIRLPDLNGLEVLERLRKDRRTRQLPVVILTNWADEAARARSIDLGALDFLVKSEVRPGELAERIRDWLGEQNGGQRGRPLPEGTTAAS</sequence>
<keyword evidence="1 2" id="KW-0597">Phosphoprotein</keyword>
<dbReference type="SUPFAM" id="SSF52172">
    <property type="entry name" value="CheY-like"/>
    <property type="match status" value="1"/>
</dbReference>
<proteinExistence type="predicted"/>
<dbReference type="AlphaFoldDB" id="A0A934N7Q2"/>
<evidence type="ECO:0000313" key="5">
    <source>
        <dbReference type="Proteomes" id="UP000612893"/>
    </source>
</evidence>
<dbReference type="InterPro" id="IPR050595">
    <property type="entry name" value="Bact_response_regulator"/>
</dbReference>
<protein>
    <submittedName>
        <fullName evidence="4">Response regulator</fullName>
    </submittedName>
</protein>
<dbReference type="PANTHER" id="PTHR44591">
    <property type="entry name" value="STRESS RESPONSE REGULATOR PROTEIN 1"/>
    <property type="match status" value="1"/>
</dbReference>
<dbReference type="PROSITE" id="PS50110">
    <property type="entry name" value="RESPONSE_REGULATORY"/>
    <property type="match status" value="1"/>
</dbReference>
<feature type="modified residue" description="4-aspartylphosphate" evidence="2">
    <location>
        <position position="46"/>
    </location>
</feature>
<dbReference type="Proteomes" id="UP000612893">
    <property type="component" value="Unassembled WGS sequence"/>
</dbReference>
<name>A0A934N7Q2_9BACT</name>
<dbReference type="InterPro" id="IPR011006">
    <property type="entry name" value="CheY-like_superfamily"/>
</dbReference>
<keyword evidence="5" id="KW-1185">Reference proteome</keyword>
<gene>
    <name evidence="4" type="ORF">JF922_03735</name>
</gene>
<comment type="caution">
    <text evidence="4">The sequence shown here is derived from an EMBL/GenBank/DDBJ whole genome shotgun (WGS) entry which is preliminary data.</text>
</comment>
<feature type="domain" description="Response regulatory" evidence="3">
    <location>
        <begin position="1"/>
        <end position="113"/>
    </location>
</feature>
<evidence type="ECO:0000256" key="2">
    <source>
        <dbReference type="PROSITE-ProRule" id="PRU00169"/>
    </source>
</evidence>